<dbReference type="CDD" id="cd02440">
    <property type="entry name" value="AdoMet_MTases"/>
    <property type="match status" value="1"/>
</dbReference>
<accession>A0A0G1RN16</accession>
<proteinExistence type="predicted"/>
<name>A0A0G1RN16_9BACT</name>
<gene>
    <name evidence="1" type="ORF">UX80_C0002G0037</name>
</gene>
<sequence length="206" mass="23729">MSIYYEKYWQEKEKDELNDFKYKWPKIKEVFPKLVNGKILDFGCGAGRLLQEIVKSFPNNQYVGTDLSQEGLKRAKTNLPNIKFVKTEGGKRLPFLTSEFDTILATDVIEHVYDVSTLLSEWHRILKPDGKIIISTPYFGFIKNIIVDMIGFEKVFDPTGPHIRFFTDQSLKTTLAKHGFKVLQTSHFGRFFPISRGVLMVAKGVK</sequence>
<dbReference type="AlphaFoldDB" id="A0A0G1RN16"/>
<dbReference type="Gene3D" id="3.40.50.150">
    <property type="entry name" value="Vaccinia Virus protein VP39"/>
    <property type="match status" value="1"/>
</dbReference>
<dbReference type="EMBL" id="LCNO01000002">
    <property type="protein sequence ID" value="KKU58502.1"/>
    <property type="molecule type" value="Genomic_DNA"/>
</dbReference>
<reference evidence="1 2" key="1">
    <citation type="journal article" date="2015" name="Nature">
        <title>rRNA introns, odd ribosomes, and small enigmatic genomes across a large radiation of phyla.</title>
        <authorList>
            <person name="Brown C.T."/>
            <person name="Hug L.A."/>
            <person name="Thomas B.C."/>
            <person name="Sharon I."/>
            <person name="Castelle C.J."/>
            <person name="Singh A."/>
            <person name="Wilkins M.J."/>
            <person name="Williams K.H."/>
            <person name="Banfield J.F."/>
        </authorList>
    </citation>
    <scope>NUCLEOTIDE SEQUENCE [LARGE SCALE GENOMIC DNA]</scope>
</reference>
<dbReference type="Pfam" id="PF13489">
    <property type="entry name" value="Methyltransf_23"/>
    <property type="match status" value="1"/>
</dbReference>
<dbReference type="SUPFAM" id="SSF53335">
    <property type="entry name" value="S-adenosyl-L-methionine-dependent methyltransferases"/>
    <property type="match status" value="1"/>
</dbReference>
<dbReference type="STRING" id="1618358.UX80_C0002G0037"/>
<evidence type="ECO:0000313" key="1">
    <source>
        <dbReference type="EMBL" id="KKU58502.1"/>
    </source>
</evidence>
<dbReference type="InterPro" id="IPR029063">
    <property type="entry name" value="SAM-dependent_MTases_sf"/>
</dbReference>
<evidence type="ECO:0000313" key="2">
    <source>
        <dbReference type="Proteomes" id="UP000034307"/>
    </source>
</evidence>
<comment type="caution">
    <text evidence="1">The sequence shown here is derived from an EMBL/GenBank/DDBJ whole genome shotgun (WGS) entry which is preliminary data.</text>
</comment>
<dbReference type="Proteomes" id="UP000034307">
    <property type="component" value="Unassembled WGS sequence"/>
</dbReference>
<protein>
    <submittedName>
        <fullName evidence="1">Uncharacterized protein</fullName>
    </submittedName>
</protein>
<organism evidence="1 2">
    <name type="scientific">Candidatus Amesbacteria bacterium GW2011_GWA2_47_11b</name>
    <dbReference type="NCBI Taxonomy" id="1618358"/>
    <lineage>
        <taxon>Bacteria</taxon>
        <taxon>Candidatus Amesiibacteriota</taxon>
    </lineage>
</organism>
<dbReference type="PANTHER" id="PTHR43861">
    <property type="entry name" value="TRANS-ACONITATE 2-METHYLTRANSFERASE-RELATED"/>
    <property type="match status" value="1"/>
</dbReference>